<organism evidence="1 2">
    <name type="scientific">Massilia timonae</name>
    <dbReference type="NCBI Taxonomy" id="47229"/>
    <lineage>
        <taxon>Bacteria</taxon>
        <taxon>Pseudomonadati</taxon>
        <taxon>Pseudomonadota</taxon>
        <taxon>Betaproteobacteria</taxon>
        <taxon>Burkholderiales</taxon>
        <taxon>Oxalobacteraceae</taxon>
        <taxon>Telluria group</taxon>
        <taxon>Massilia</taxon>
    </lineage>
</organism>
<comment type="caution">
    <text evidence="1">The sequence shown here is derived from an EMBL/GenBank/DDBJ whole genome shotgun (WGS) entry which is preliminary data.</text>
</comment>
<name>A0A1S2NC32_9BURK</name>
<dbReference type="Gene3D" id="1.10.238.160">
    <property type="match status" value="1"/>
</dbReference>
<accession>A0A1S2NC32</accession>
<dbReference type="Proteomes" id="UP000180246">
    <property type="component" value="Unassembled WGS sequence"/>
</dbReference>
<sequence length="66" mass="7389">MSPRIIRIAELASTPKKPGILPVSPATIWRWVRDGKFPKPLKLGPCVTGWHTHEVDAFIAERTISN</sequence>
<proteinExistence type="predicted"/>
<dbReference type="Pfam" id="PF05930">
    <property type="entry name" value="Phage_AlpA"/>
    <property type="match status" value="1"/>
</dbReference>
<protein>
    <submittedName>
        <fullName evidence="1">Prophage CP4-57 regulatory family protein</fullName>
    </submittedName>
</protein>
<dbReference type="AlphaFoldDB" id="A0A1S2NC32"/>
<evidence type="ECO:0000313" key="1">
    <source>
        <dbReference type="EMBL" id="OIJ42637.1"/>
    </source>
</evidence>
<gene>
    <name evidence="1" type="ORF">LO55_1952</name>
</gene>
<dbReference type="RefSeq" id="WP_083415282.1">
    <property type="nucleotide sequence ID" value="NZ_JRYB01000001.1"/>
</dbReference>
<reference evidence="1 2" key="1">
    <citation type="submission" date="2014-10" db="EMBL/GenBank/DDBJ databases">
        <authorList>
            <person name="Seo M.-J."/>
            <person name="Seok Y.J."/>
            <person name="Cha I.-T."/>
        </authorList>
    </citation>
    <scope>NUCLEOTIDE SEQUENCE [LARGE SCALE GENOMIC DNA]</scope>
    <source>
        <strain evidence="1 2">NEU</strain>
    </source>
</reference>
<dbReference type="EMBL" id="JRYB01000001">
    <property type="protein sequence ID" value="OIJ42637.1"/>
    <property type="molecule type" value="Genomic_DNA"/>
</dbReference>
<dbReference type="InterPro" id="IPR010260">
    <property type="entry name" value="AlpA"/>
</dbReference>
<evidence type="ECO:0000313" key="2">
    <source>
        <dbReference type="Proteomes" id="UP000180246"/>
    </source>
</evidence>